<dbReference type="EMBL" id="FUEG01000001">
    <property type="protein sequence ID" value="SJK97111.1"/>
    <property type="molecule type" value="Genomic_DNA"/>
</dbReference>
<dbReference type="Pfam" id="PF20152">
    <property type="entry name" value="DUF6534"/>
    <property type="match status" value="1"/>
</dbReference>
<feature type="domain" description="DUF6534" evidence="2">
    <location>
        <begin position="15"/>
        <end position="104"/>
    </location>
</feature>
<name>A0A284QKX0_ARMOS</name>
<protein>
    <recommendedName>
        <fullName evidence="2">DUF6534 domain-containing protein</fullName>
    </recommendedName>
</protein>
<accession>A0A284QKX0</accession>
<evidence type="ECO:0000313" key="3">
    <source>
        <dbReference type="EMBL" id="SJK97111.1"/>
    </source>
</evidence>
<keyword evidence="1" id="KW-0472">Membrane</keyword>
<keyword evidence="1" id="KW-0812">Transmembrane</keyword>
<evidence type="ECO:0000313" key="4">
    <source>
        <dbReference type="Proteomes" id="UP000219338"/>
    </source>
</evidence>
<dbReference type="Proteomes" id="UP000219338">
    <property type="component" value="Unassembled WGS sequence"/>
</dbReference>
<dbReference type="STRING" id="47428.A0A284QKX0"/>
<dbReference type="AlphaFoldDB" id="A0A284QKX0"/>
<evidence type="ECO:0000259" key="2">
    <source>
        <dbReference type="Pfam" id="PF20152"/>
    </source>
</evidence>
<feature type="transmembrane region" description="Helical" evidence="1">
    <location>
        <begin position="78"/>
        <end position="97"/>
    </location>
</feature>
<proteinExistence type="predicted"/>
<reference evidence="4" key="1">
    <citation type="journal article" date="2017" name="Nat. Ecol. Evol.">
        <title>Genome expansion and lineage-specific genetic innovations in the forest pathogenic fungi Armillaria.</title>
        <authorList>
            <person name="Sipos G."/>
            <person name="Prasanna A.N."/>
            <person name="Walter M.C."/>
            <person name="O'Connor E."/>
            <person name="Balint B."/>
            <person name="Krizsan K."/>
            <person name="Kiss B."/>
            <person name="Hess J."/>
            <person name="Varga T."/>
            <person name="Slot J."/>
            <person name="Riley R."/>
            <person name="Boka B."/>
            <person name="Rigling D."/>
            <person name="Barry K."/>
            <person name="Lee J."/>
            <person name="Mihaltcheva S."/>
            <person name="LaButti K."/>
            <person name="Lipzen A."/>
            <person name="Waldron R."/>
            <person name="Moloney N.M."/>
            <person name="Sperisen C."/>
            <person name="Kredics L."/>
            <person name="Vagvoelgyi C."/>
            <person name="Patrignani A."/>
            <person name="Fitzpatrick D."/>
            <person name="Nagy I."/>
            <person name="Doyle S."/>
            <person name="Anderson J.B."/>
            <person name="Grigoriev I.V."/>
            <person name="Gueldener U."/>
            <person name="Muensterkoetter M."/>
            <person name="Nagy L.G."/>
        </authorList>
    </citation>
    <scope>NUCLEOTIDE SEQUENCE [LARGE SCALE GENOMIC DNA]</scope>
    <source>
        <strain evidence="4">C18/9</strain>
    </source>
</reference>
<keyword evidence="4" id="KW-1185">Reference proteome</keyword>
<feature type="transmembrane region" description="Helical" evidence="1">
    <location>
        <begin position="6"/>
        <end position="30"/>
    </location>
</feature>
<dbReference type="OrthoDB" id="2884999at2759"/>
<sequence>MSIQGIAIAYFIDGAVVDLFIAITMCIFLWRRYLSIGNANKETRSMIYRLTLFSINTGTWPAIIAIITLVMLMAYPTYYLYAGLYFLLSPVYCNTVLASINARPYIQNVNNGRHVFMPKDSGIQFGTNVSSGFHARGTHNELELGSYKVGPEELTLSTEGTTSLSRV</sequence>
<evidence type="ECO:0000256" key="1">
    <source>
        <dbReference type="SAM" id="Phobius"/>
    </source>
</evidence>
<dbReference type="InterPro" id="IPR045339">
    <property type="entry name" value="DUF6534"/>
</dbReference>
<keyword evidence="1" id="KW-1133">Transmembrane helix</keyword>
<feature type="transmembrane region" description="Helical" evidence="1">
    <location>
        <begin position="50"/>
        <end position="72"/>
    </location>
</feature>
<gene>
    <name evidence="3" type="ORF">ARMOST_00361</name>
</gene>
<organism evidence="3 4">
    <name type="scientific">Armillaria ostoyae</name>
    <name type="common">Armillaria root rot fungus</name>
    <dbReference type="NCBI Taxonomy" id="47428"/>
    <lineage>
        <taxon>Eukaryota</taxon>
        <taxon>Fungi</taxon>
        <taxon>Dikarya</taxon>
        <taxon>Basidiomycota</taxon>
        <taxon>Agaricomycotina</taxon>
        <taxon>Agaricomycetes</taxon>
        <taxon>Agaricomycetidae</taxon>
        <taxon>Agaricales</taxon>
        <taxon>Marasmiineae</taxon>
        <taxon>Physalacriaceae</taxon>
        <taxon>Armillaria</taxon>
    </lineage>
</organism>